<reference evidence="2 3" key="1">
    <citation type="submission" date="2018-06" db="EMBL/GenBank/DDBJ databases">
        <authorList>
            <consortium name="Pathogen Informatics"/>
            <person name="Doyle S."/>
        </authorList>
    </citation>
    <scope>NUCLEOTIDE SEQUENCE [LARGE SCALE GENOMIC DNA]</scope>
    <source>
        <strain evidence="2 3">NCTC10295</strain>
    </source>
</reference>
<dbReference type="EMBL" id="UGQS01000002">
    <property type="protein sequence ID" value="STZ76351.1"/>
    <property type="molecule type" value="Genomic_DNA"/>
</dbReference>
<dbReference type="Proteomes" id="UP000254651">
    <property type="component" value="Unassembled WGS sequence"/>
</dbReference>
<protein>
    <submittedName>
        <fullName evidence="2">Uncharacterized protein</fullName>
    </submittedName>
</protein>
<organism evidence="2 3">
    <name type="scientific">Bergeriella denitrificans</name>
    <name type="common">Neisseria denitrificans</name>
    <dbReference type="NCBI Taxonomy" id="494"/>
    <lineage>
        <taxon>Bacteria</taxon>
        <taxon>Pseudomonadati</taxon>
        <taxon>Pseudomonadota</taxon>
        <taxon>Betaproteobacteria</taxon>
        <taxon>Neisseriales</taxon>
        <taxon>Neisseriaceae</taxon>
        <taxon>Bergeriella</taxon>
    </lineage>
</organism>
<keyword evidence="3" id="KW-1185">Reference proteome</keyword>
<evidence type="ECO:0000313" key="3">
    <source>
        <dbReference type="Proteomes" id="UP000254651"/>
    </source>
</evidence>
<sequence length="46" mass="5465">MKMNLKESIDKLVEVVSEKFNELKKQSAGDGKHRSRSEWRRRCSDK</sequence>
<evidence type="ECO:0000256" key="1">
    <source>
        <dbReference type="SAM" id="MobiDB-lite"/>
    </source>
</evidence>
<name>A0A378UIN5_BERDE</name>
<evidence type="ECO:0000313" key="2">
    <source>
        <dbReference type="EMBL" id="STZ76351.1"/>
    </source>
</evidence>
<accession>A0A378UIN5</accession>
<proteinExistence type="predicted"/>
<dbReference type="AlphaFoldDB" id="A0A378UIN5"/>
<feature type="region of interest" description="Disordered" evidence="1">
    <location>
        <begin position="23"/>
        <end position="46"/>
    </location>
</feature>
<gene>
    <name evidence="2" type="ORF">NCTC10295_01112</name>
</gene>